<keyword evidence="1" id="KW-1133">Transmembrane helix</keyword>
<dbReference type="Pfam" id="PF10671">
    <property type="entry name" value="TcpQ"/>
    <property type="match status" value="1"/>
</dbReference>
<reference evidence="3 4" key="1">
    <citation type="submission" date="2020-01" db="EMBL/GenBank/DDBJ databases">
        <authorList>
            <person name="Chen J."/>
            <person name="Zhu S."/>
            <person name="Yang J."/>
        </authorList>
    </citation>
    <scope>NUCLEOTIDE SEQUENCE [LARGE SCALE GENOMIC DNA]</scope>
    <source>
        <strain evidence="3 4">345S023</strain>
    </source>
</reference>
<evidence type="ECO:0000256" key="1">
    <source>
        <dbReference type="SAM" id="Phobius"/>
    </source>
</evidence>
<dbReference type="Gene3D" id="3.55.50.70">
    <property type="match status" value="1"/>
</dbReference>
<feature type="domain" description="Toxin co-regulated pilus biosynthesis protein Q C-terminal" evidence="2">
    <location>
        <begin position="115"/>
        <end position="190"/>
    </location>
</feature>
<accession>A0A7X5LL75</accession>
<dbReference type="InterPro" id="IPR018927">
    <property type="entry name" value="Pilus_synth_Q_C"/>
</dbReference>
<keyword evidence="1" id="KW-0472">Membrane</keyword>
<protein>
    <recommendedName>
        <fullName evidence="2">Toxin co-regulated pilus biosynthesis protein Q C-terminal domain-containing protein</fullName>
    </recommendedName>
</protein>
<name>A0A7X5LL75_9ALTE</name>
<proteinExistence type="predicted"/>
<evidence type="ECO:0000313" key="4">
    <source>
        <dbReference type="Proteomes" id="UP000470213"/>
    </source>
</evidence>
<comment type="caution">
    <text evidence="3">The sequence shown here is derived from an EMBL/GenBank/DDBJ whole genome shotgun (WGS) entry which is preliminary data.</text>
</comment>
<dbReference type="RefSeq" id="WP_163085037.1">
    <property type="nucleotide sequence ID" value="NZ_JAAAWN010000010.1"/>
</dbReference>
<keyword evidence="1" id="KW-0812">Transmembrane</keyword>
<dbReference type="AlphaFoldDB" id="A0A7X5LL75"/>
<gene>
    <name evidence="3" type="ORF">GTH32_09360</name>
</gene>
<sequence length="205" mass="23022">MAKKNSSNTLFWARQVALAAVLIIIAGVMIYLQERNQDESVAVGEVEEKSVSRGLSEFYREYRMTSTEELNDEQGAFVLDIAGVDPQLDEKLEKMSSQTRPVDERWTGEHKFRTFQEGSTLREAISAYAQAEGMQLIWNLEQDFVIKHQFQMDNTVAGSLAKIASAIDSSFAGTVKAYICTGQRALVVTAEETEFLNQHCRLVRG</sequence>
<feature type="transmembrane region" description="Helical" evidence="1">
    <location>
        <begin position="12"/>
        <end position="32"/>
    </location>
</feature>
<evidence type="ECO:0000259" key="2">
    <source>
        <dbReference type="Pfam" id="PF10671"/>
    </source>
</evidence>
<organism evidence="3 4">
    <name type="scientific">Alteromonas profundi</name>
    <dbReference type="NCBI Taxonomy" id="2696062"/>
    <lineage>
        <taxon>Bacteria</taxon>
        <taxon>Pseudomonadati</taxon>
        <taxon>Pseudomonadota</taxon>
        <taxon>Gammaproteobacteria</taxon>
        <taxon>Alteromonadales</taxon>
        <taxon>Alteromonadaceae</taxon>
        <taxon>Alteromonas/Salinimonas group</taxon>
        <taxon>Alteromonas</taxon>
    </lineage>
</organism>
<dbReference type="Proteomes" id="UP000470213">
    <property type="component" value="Unassembled WGS sequence"/>
</dbReference>
<keyword evidence="4" id="KW-1185">Reference proteome</keyword>
<evidence type="ECO:0000313" key="3">
    <source>
        <dbReference type="EMBL" id="NDV91386.1"/>
    </source>
</evidence>
<dbReference type="EMBL" id="JAAAWN010000010">
    <property type="protein sequence ID" value="NDV91386.1"/>
    <property type="molecule type" value="Genomic_DNA"/>
</dbReference>